<keyword evidence="1 2" id="KW-0238">DNA-binding</keyword>
<dbReference type="PROSITE" id="PS01081">
    <property type="entry name" value="HTH_TETR_1"/>
    <property type="match status" value="1"/>
</dbReference>
<dbReference type="RefSeq" id="WP_057864261.1">
    <property type="nucleotide sequence ID" value="NZ_AZEY01000032.1"/>
</dbReference>
<dbReference type="PANTHER" id="PTHR30055:SF178">
    <property type="entry name" value="POSSIBLE TRANSCRIPTIONAL REGULATORY PROTEIN"/>
    <property type="match status" value="1"/>
</dbReference>
<evidence type="ECO:0000259" key="3">
    <source>
        <dbReference type="PROSITE" id="PS50977"/>
    </source>
</evidence>
<dbReference type="PATRIC" id="fig|1423739.3.peg.2772"/>
<dbReference type="AlphaFoldDB" id="A0A0R1SMD0"/>
<dbReference type="PRINTS" id="PR00455">
    <property type="entry name" value="HTHTETR"/>
</dbReference>
<dbReference type="Pfam" id="PF00440">
    <property type="entry name" value="TetR_N"/>
    <property type="match status" value="1"/>
</dbReference>
<dbReference type="InterPro" id="IPR001647">
    <property type="entry name" value="HTH_TetR"/>
</dbReference>
<gene>
    <name evidence="4" type="ORF">FC85_GL002673</name>
</gene>
<accession>A0A0R1SMD0</accession>
<dbReference type="EMBL" id="AZEY01000032">
    <property type="protein sequence ID" value="KRL67429.1"/>
    <property type="molecule type" value="Genomic_DNA"/>
</dbReference>
<evidence type="ECO:0000256" key="2">
    <source>
        <dbReference type="PROSITE-ProRule" id="PRU00335"/>
    </source>
</evidence>
<dbReference type="GO" id="GO:0003700">
    <property type="term" value="F:DNA-binding transcription factor activity"/>
    <property type="evidence" value="ECO:0007669"/>
    <property type="project" value="TreeGrafter"/>
</dbReference>
<dbReference type="InterPro" id="IPR023772">
    <property type="entry name" value="DNA-bd_HTH_TetR-type_CS"/>
</dbReference>
<reference evidence="4 5" key="1">
    <citation type="journal article" date="2015" name="Genome Announc.">
        <title>Expanding the biotechnology potential of lactobacilli through comparative genomics of 213 strains and associated genera.</title>
        <authorList>
            <person name="Sun Z."/>
            <person name="Harris H.M."/>
            <person name="McCann A."/>
            <person name="Guo C."/>
            <person name="Argimon S."/>
            <person name="Zhang W."/>
            <person name="Yang X."/>
            <person name="Jeffery I.B."/>
            <person name="Cooney J.C."/>
            <person name="Kagawa T.F."/>
            <person name="Liu W."/>
            <person name="Song Y."/>
            <person name="Salvetti E."/>
            <person name="Wrobel A."/>
            <person name="Rasinkangas P."/>
            <person name="Parkhill J."/>
            <person name="Rea M.C."/>
            <person name="O'Sullivan O."/>
            <person name="Ritari J."/>
            <person name="Douillard F.P."/>
            <person name="Paul Ross R."/>
            <person name="Yang R."/>
            <person name="Briner A.E."/>
            <person name="Felis G.E."/>
            <person name="de Vos W.M."/>
            <person name="Barrangou R."/>
            <person name="Klaenhammer T.R."/>
            <person name="Caufield P.W."/>
            <person name="Cui Y."/>
            <person name="Zhang H."/>
            <person name="O'Toole P.W."/>
        </authorList>
    </citation>
    <scope>NUCLEOTIDE SEQUENCE [LARGE SCALE GENOMIC DNA]</scope>
    <source>
        <strain evidence="4 5">DSM 14421</strain>
    </source>
</reference>
<dbReference type="SUPFAM" id="SSF46689">
    <property type="entry name" value="Homeodomain-like"/>
    <property type="match status" value="1"/>
</dbReference>
<organism evidence="4 5">
    <name type="scientific">Lentilactobacillus diolivorans DSM 14421</name>
    <dbReference type="NCBI Taxonomy" id="1423739"/>
    <lineage>
        <taxon>Bacteria</taxon>
        <taxon>Bacillati</taxon>
        <taxon>Bacillota</taxon>
        <taxon>Bacilli</taxon>
        <taxon>Lactobacillales</taxon>
        <taxon>Lactobacillaceae</taxon>
        <taxon>Lentilactobacillus</taxon>
    </lineage>
</organism>
<dbReference type="InterPro" id="IPR009057">
    <property type="entry name" value="Homeodomain-like_sf"/>
</dbReference>
<dbReference type="PROSITE" id="PS50977">
    <property type="entry name" value="HTH_TETR_2"/>
    <property type="match status" value="1"/>
</dbReference>
<sequence>MNILTEKQRTEKAEKIADTALQLFQTRSFGSITMSQIAAKSGVGKGTLFNYFETKENIFMRLLLSGYQDYFENLIQDFQKLPSQVSVEEFSNFMINQTQYLIRDKSVLVRLNALRAPVLEGRANMDQTLAGRQVLYETSQRLGQVISEHVTFISKSEASHLFIVQSAIISGLMNMMGLDEFDHEQLSPKFTDFKINLETDAIQTLKFYLTGFFASKKQ</sequence>
<name>A0A0R1SMD0_9LACO</name>
<dbReference type="GO" id="GO:0000976">
    <property type="term" value="F:transcription cis-regulatory region binding"/>
    <property type="evidence" value="ECO:0007669"/>
    <property type="project" value="TreeGrafter"/>
</dbReference>
<protein>
    <submittedName>
        <fullName evidence="4">TetR family transctiptional regulator</fullName>
    </submittedName>
</protein>
<feature type="domain" description="HTH tetR-type" evidence="3">
    <location>
        <begin position="10"/>
        <end position="70"/>
    </location>
</feature>
<comment type="caution">
    <text evidence="4">The sequence shown here is derived from an EMBL/GenBank/DDBJ whole genome shotgun (WGS) entry which is preliminary data.</text>
</comment>
<evidence type="ECO:0000256" key="1">
    <source>
        <dbReference type="ARBA" id="ARBA00023125"/>
    </source>
</evidence>
<dbReference type="InterPro" id="IPR050109">
    <property type="entry name" value="HTH-type_TetR-like_transc_reg"/>
</dbReference>
<evidence type="ECO:0000313" key="5">
    <source>
        <dbReference type="Proteomes" id="UP000052013"/>
    </source>
</evidence>
<feature type="DNA-binding region" description="H-T-H motif" evidence="2">
    <location>
        <begin position="33"/>
        <end position="52"/>
    </location>
</feature>
<evidence type="ECO:0000313" key="4">
    <source>
        <dbReference type="EMBL" id="KRL67429.1"/>
    </source>
</evidence>
<dbReference type="Gene3D" id="1.10.357.10">
    <property type="entry name" value="Tetracycline Repressor, domain 2"/>
    <property type="match status" value="1"/>
</dbReference>
<dbReference type="PANTHER" id="PTHR30055">
    <property type="entry name" value="HTH-TYPE TRANSCRIPTIONAL REGULATOR RUTR"/>
    <property type="match status" value="1"/>
</dbReference>
<dbReference type="Proteomes" id="UP000052013">
    <property type="component" value="Unassembled WGS sequence"/>
</dbReference>
<proteinExistence type="predicted"/>
<dbReference type="STRING" id="1423739.FC85_GL002673"/>